<dbReference type="RefSeq" id="WP_011056463.1">
    <property type="nucleotide sequence ID" value="NC_004113.1"/>
</dbReference>
<evidence type="ECO:0000313" key="2">
    <source>
        <dbReference type="Proteomes" id="UP000000440"/>
    </source>
</evidence>
<dbReference type="InterPro" id="IPR054637">
    <property type="entry name" value="Asr1405_Asl0597-like"/>
</dbReference>
<dbReference type="Proteomes" id="UP000000440">
    <property type="component" value="Chromosome"/>
</dbReference>
<gene>
    <name evidence="1" type="ordered locus">tlr0615</name>
</gene>
<organism evidence="1 2">
    <name type="scientific">Thermosynechococcus vestitus (strain NIES-2133 / IAM M-273 / BP-1)</name>
    <dbReference type="NCBI Taxonomy" id="197221"/>
    <lineage>
        <taxon>Bacteria</taxon>
        <taxon>Bacillati</taxon>
        <taxon>Cyanobacteriota</taxon>
        <taxon>Cyanophyceae</taxon>
        <taxon>Acaryochloridales</taxon>
        <taxon>Thermosynechococcaceae</taxon>
        <taxon>Thermosynechococcus</taxon>
    </lineage>
</organism>
<dbReference type="NCBIfam" id="NF045598">
    <property type="entry name" value="asr1405_asl0597"/>
    <property type="match status" value="1"/>
</dbReference>
<proteinExistence type="predicted"/>
<dbReference type="KEGG" id="tel:tlr0615"/>
<evidence type="ECO:0000313" key="1">
    <source>
        <dbReference type="EMBL" id="BAC08167.1"/>
    </source>
</evidence>
<name>Q8DL81_THEVB</name>
<sequence length="99" mass="11266">MSINPQVIAVQWQLRWPIYQRLTELEVPCEYLPYQPLTVEVNSPLAALQVWSVVRQMSASRDTLVAWLEQCWKCNITAIVQYPAVTDEANGSTGLDSRS</sequence>
<dbReference type="EMBL" id="BA000039">
    <property type="protein sequence ID" value="BAC08167.1"/>
    <property type="molecule type" value="Genomic_DNA"/>
</dbReference>
<protein>
    <submittedName>
        <fullName evidence="1">Tlr0615 protein</fullName>
    </submittedName>
</protein>
<dbReference type="eggNOG" id="ENOG5032YWI">
    <property type="taxonomic scope" value="Bacteria"/>
</dbReference>
<dbReference type="EnsemblBacteria" id="BAC08167">
    <property type="protein sequence ID" value="BAC08167"/>
    <property type="gene ID" value="BAC08167"/>
</dbReference>
<dbReference type="AlphaFoldDB" id="Q8DL81"/>
<reference evidence="1 2" key="1">
    <citation type="journal article" date="2002" name="DNA Res.">
        <title>Complete genome structure of the thermophilic cyanobacterium Thermosynechococcus elongatus BP-1.</title>
        <authorList>
            <person name="Nakamura Y."/>
            <person name="Kaneko T."/>
            <person name="Sato S."/>
            <person name="Ikeuchi M."/>
            <person name="Katoh H."/>
            <person name="Sasamoto S."/>
            <person name="Watanabe A."/>
            <person name="Iriguchi M."/>
            <person name="Kawashima K."/>
            <person name="Kimura T."/>
            <person name="Kishida Y."/>
            <person name="Kiyokawa C."/>
            <person name="Kohara M."/>
            <person name="Matsumoto M."/>
            <person name="Matsuno A."/>
            <person name="Nakazaki N."/>
            <person name="Shimpo S."/>
            <person name="Sugimoto M."/>
            <person name="Takeuchi C."/>
            <person name="Yamada M."/>
            <person name="Tabata S."/>
        </authorList>
    </citation>
    <scope>NUCLEOTIDE SEQUENCE [LARGE SCALE GENOMIC DNA]</scope>
    <source>
        <strain evidence="2">IAM M-273 / NIES-2133 / BP-1</strain>
    </source>
</reference>
<keyword evidence="2" id="KW-1185">Reference proteome</keyword>
<accession>Q8DL81</accession>